<comment type="similarity">
    <text evidence="1 2">Belongs to the outer membrane factor (OMF) (TC 1.B.17) family.</text>
</comment>
<dbReference type="PANTHER" id="PTHR30203">
    <property type="entry name" value="OUTER MEMBRANE CATION EFFLUX PROTEIN"/>
    <property type="match status" value="1"/>
</dbReference>
<keyword evidence="5" id="KW-1185">Reference proteome</keyword>
<keyword evidence="3" id="KW-0175">Coiled coil</keyword>
<evidence type="ECO:0000256" key="3">
    <source>
        <dbReference type="SAM" id="Coils"/>
    </source>
</evidence>
<sequence length="499" mass="52563">MTATAKSPPQHAFKPALALSAITLAAAALLGGCAVGPDYARPQMDLPTAYKEQGPWKIAEPGQIDSNHRWWEAYKDPVLNDLIDQANKANQNIRFAEAQYRQAQATAAIARASLWPTVGVSGGPTRARTNSATAGSRLTDTYAVGLNASWEADVWGRVRRSVEAGDATSAASAASLAAARLSIQATLAQDYLQLRVTDLQKDLYARTVAAYTRSFQLTQHQYEAGVALRSDVAQAETQLRSAQAQLIDLDATRNQLEHAIAILVGKAPAVFTLAPVTTDGAALQASMPPTPTGLPSDLLERRPDIANAERLAAAANANIGVARAAYFPTLTLNATGGYSAIAFSQLFDTPSRVWSLGATLAATLFDGGARSARNDQATAAFDASVATYKQTVLGGLQEVEDNLSTLRVLDQESQVQDQAVKAAQLSERLALSQYQAGTTTYLSVVTTQATSLTNQRTAVTLLGRQLVASVALIKAVGGGWRVGDINQTTATGTPVAAAN</sequence>
<comment type="subcellular location">
    <subcellularLocation>
        <location evidence="2">Cell membrane</location>
        <topology evidence="2">Lipid-anchor</topology>
    </subcellularLocation>
</comment>
<evidence type="ECO:0000313" key="4">
    <source>
        <dbReference type="EMBL" id="MFL9878545.1"/>
    </source>
</evidence>
<feature type="coiled-coil region" evidence="3">
    <location>
        <begin position="79"/>
        <end position="106"/>
    </location>
</feature>
<name>A0ABW8Z6R2_9BURK</name>
<proteinExistence type="inferred from homology"/>
<dbReference type="PANTHER" id="PTHR30203:SF33">
    <property type="entry name" value="BLR4455 PROTEIN"/>
    <property type="match status" value="1"/>
</dbReference>
<reference evidence="4 5" key="1">
    <citation type="journal article" date="2024" name="Chem. Sci.">
        <title>Discovery of megapolipeptins by genome mining of a Burkholderiales bacteria collection.</title>
        <authorList>
            <person name="Paulo B.S."/>
            <person name="Recchia M.J.J."/>
            <person name="Lee S."/>
            <person name="Fergusson C.H."/>
            <person name="Romanowski S.B."/>
            <person name="Hernandez A."/>
            <person name="Krull N."/>
            <person name="Liu D.Y."/>
            <person name="Cavanagh H."/>
            <person name="Bos A."/>
            <person name="Gray C.A."/>
            <person name="Murphy B.T."/>
            <person name="Linington R.G."/>
            <person name="Eustaquio A.S."/>
        </authorList>
    </citation>
    <scope>NUCLEOTIDE SEQUENCE [LARGE SCALE GENOMIC DNA]</scope>
    <source>
        <strain evidence="4 5">RL21-008-BIB-B</strain>
    </source>
</reference>
<dbReference type="Proteomes" id="UP001629214">
    <property type="component" value="Unassembled WGS sequence"/>
</dbReference>
<dbReference type="InterPro" id="IPR003423">
    <property type="entry name" value="OMP_efflux"/>
</dbReference>
<protein>
    <submittedName>
        <fullName evidence="4">Efflux transporter outer membrane subunit</fullName>
    </submittedName>
</protein>
<dbReference type="Pfam" id="PF02321">
    <property type="entry name" value="OEP"/>
    <property type="match status" value="2"/>
</dbReference>
<keyword evidence="2" id="KW-0472">Membrane</keyword>
<gene>
    <name evidence="4" type="ORF">PQR63_09140</name>
</gene>
<organism evidence="4 5">
    <name type="scientific">Herbaspirillum rhizosphaerae</name>
    <dbReference type="NCBI Taxonomy" id="346179"/>
    <lineage>
        <taxon>Bacteria</taxon>
        <taxon>Pseudomonadati</taxon>
        <taxon>Pseudomonadota</taxon>
        <taxon>Betaproteobacteria</taxon>
        <taxon>Burkholderiales</taxon>
        <taxon>Oxalobacteraceae</taxon>
        <taxon>Herbaspirillum</taxon>
    </lineage>
</organism>
<evidence type="ECO:0000256" key="1">
    <source>
        <dbReference type="ARBA" id="ARBA00007613"/>
    </source>
</evidence>
<comment type="caution">
    <text evidence="4">The sequence shown here is derived from an EMBL/GenBank/DDBJ whole genome shotgun (WGS) entry which is preliminary data.</text>
</comment>
<keyword evidence="2" id="KW-1134">Transmembrane beta strand</keyword>
<dbReference type="RefSeq" id="WP_408167540.1">
    <property type="nucleotide sequence ID" value="NZ_JAQQFR010000005.1"/>
</dbReference>
<dbReference type="Gene3D" id="2.20.200.10">
    <property type="entry name" value="Outer membrane efflux proteins (OEP)"/>
    <property type="match status" value="1"/>
</dbReference>
<evidence type="ECO:0000313" key="5">
    <source>
        <dbReference type="Proteomes" id="UP001629214"/>
    </source>
</evidence>
<dbReference type="PROSITE" id="PS51257">
    <property type="entry name" value="PROKAR_LIPOPROTEIN"/>
    <property type="match status" value="1"/>
</dbReference>
<dbReference type="InterPro" id="IPR010131">
    <property type="entry name" value="MdtP/NodT-like"/>
</dbReference>
<dbReference type="Gene3D" id="1.20.1600.10">
    <property type="entry name" value="Outer membrane efflux proteins (OEP)"/>
    <property type="match status" value="1"/>
</dbReference>
<feature type="coiled-coil region" evidence="3">
    <location>
        <begin position="232"/>
        <end position="259"/>
    </location>
</feature>
<dbReference type="NCBIfam" id="TIGR01845">
    <property type="entry name" value="outer_NodT"/>
    <property type="match status" value="1"/>
</dbReference>
<accession>A0ABW8Z6R2</accession>
<keyword evidence="2" id="KW-0564">Palmitate</keyword>
<dbReference type="SUPFAM" id="SSF56954">
    <property type="entry name" value="Outer membrane efflux proteins (OEP)"/>
    <property type="match status" value="1"/>
</dbReference>
<dbReference type="EMBL" id="JAQQFR010000005">
    <property type="protein sequence ID" value="MFL9878545.1"/>
    <property type="molecule type" value="Genomic_DNA"/>
</dbReference>
<keyword evidence="2" id="KW-0449">Lipoprotein</keyword>
<evidence type="ECO:0000256" key="2">
    <source>
        <dbReference type="RuleBase" id="RU362097"/>
    </source>
</evidence>
<keyword evidence="2" id="KW-0812">Transmembrane</keyword>